<evidence type="ECO:0000256" key="2">
    <source>
        <dbReference type="ARBA" id="ARBA00022670"/>
    </source>
</evidence>
<evidence type="ECO:0000256" key="5">
    <source>
        <dbReference type="PROSITE-ProRule" id="PRU01240"/>
    </source>
</evidence>
<dbReference type="EMBL" id="VNJI01000009">
    <property type="protein sequence ID" value="TVY10336.1"/>
    <property type="molecule type" value="Genomic_DNA"/>
</dbReference>
<dbReference type="CDD" id="cd07487">
    <property type="entry name" value="Peptidases_S8_1"/>
    <property type="match status" value="1"/>
</dbReference>
<name>A0A559KDX4_9BACL</name>
<dbReference type="PRINTS" id="PR00723">
    <property type="entry name" value="SUBTILISIN"/>
</dbReference>
<feature type="domain" description="Peptidase S8/S53" evidence="8">
    <location>
        <begin position="128"/>
        <end position="404"/>
    </location>
</feature>
<evidence type="ECO:0000313" key="9">
    <source>
        <dbReference type="EMBL" id="TVY10336.1"/>
    </source>
</evidence>
<dbReference type="OrthoDB" id="9798386at2"/>
<evidence type="ECO:0000256" key="4">
    <source>
        <dbReference type="ARBA" id="ARBA00022825"/>
    </source>
</evidence>
<dbReference type="InterPro" id="IPR015500">
    <property type="entry name" value="Peptidase_S8_subtilisin-rel"/>
</dbReference>
<dbReference type="GO" id="GO:0004252">
    <property type="term" value="F:serine-type endopeptidase activity"/>
    <property type="evidence" value="ECO:0007669"/>
    <property type="project" value="UniProtKB-UniRule"/>
</dbReference>
<dbReference type="Proteomes" id="UP000317036">
    <property type="component" value="Unassembled WGS sequence"/>
</dbReference>
<evidence type="ECO:0000256" key="6">
    <source>
        <dbReference type="RuleBase" id="RU003355"/>
    </source>
</evidence>
<dbReference type="PANTHER" id="PTHR43806:SF65">
    <property type="entry name" value="SERINE PROTEASE APRX"/>
    <property type="match status" value="1"/>
</dbReference>
<dbReference type="InterPro" id="IPR036852">
    <property type="entry name" value="Peptidase_S8/S53_dom_sf"/>
</dbReference>
<dbReference type="SUPFAM" id="SSF52743">
    <property type="entry name" value="Subtilisin-like"/>
    <property type="match status" value="1"/>
</dbReference>
<feature type="active site" description="Charge relay system" evidence="5">
    <location>
        <position position="172"/>
    </location>
</feature>
<dbReference type="InterPro" id="IPR023827">
    <property type="entry name" value="Peptidase_S8_Asp-AS"/>
</dbReference>
<dbReference type="GO" id="GO:0006508">
    <property type="term" value="P:proteolysis"/>
    <property type="evidence" value="ECO:0007669"/>
    <property type="project" value="UniProtKB-KW"/>
</dbReference>
<gene>
    <name evidence="9" type="ORF">FPZ49_09325</name>
</gene>
<keyword evidence="4 5" id="KW-0720">Serine protease</keyword>
<feature type="active site" description="Charge relay system" evidence="5">
    <location>
        <position position="358"/>
    </location>
</feature>
<dbReference type="Gene3D" id="3.40.50.200">
    <property type="entry name" value="Peptidase S8/S53 domain"/>
    <property type="match status" value="1"/>
</dbReference>
<keyword evidence="10" id="KW-1185">Reference proteome</keyword>
<proteinExistence type="inferred from homology"/>
<evidence type="ECO:0000256" key="7">
    <source>
        <dbReference type="SAM" id="MobiDB-lite"/>
    </source>
</evidence>
<organism evidence="9 10">
    <name type="scientific">Paenibacillus cremeus</name>
    <dbReference type="NCBI Taxonomy" id="2163881"/>
    <lineage>
        <taxon>Bacteria</taxon>
        <taxon>Bacillati</taxon>
        <taxon>Bacillota</taxon>
        <taxon>Bacilli</taxon>
        <taxon>Bacillales</taxon>
        <taxon>Paenibacillaceae</taxon>
        <taxon>Paenibacillus</taxon>
    </lineage>
</organism>
<dbReference type="PROSITE" id="PS00138">
    <property type="entry name" value="SUBTILASE_SER"/>
    <property type="match status" value="1"/>
</dbReference>
<dbReference type="Pfam" id="PF00082">
    <property type="entry name" value="Peptidase_S8"/>
    <property type="match status" value="1"/>
</dbReference>
<dbReference type="InterPro" id="IPR022398">
    <property type="entry name" value="Peptidase_S8_His-AS"/>
</dbReference>
<evidence type="ECO:0000259" key="8">
    <source>
        <dbReference type="Pfam" id="PF00082"/>
    </source>
</evidence>
<comment type="caution">
    <text evidence="9">The sequence shown here is derived from an EMBL/GenBank/DDBJ whole genome shotgun (WGS) entry which is preliminary data.</text>
</comment>
<dbReference type="InterPro" id="IPR023828">
    <property type="entry name" value="Peptidase_S8_Ser-AS"/>
</dbReference>
<dbReference type="PROSITE" id="PS00137">
    <property type="entry name" value="SUBTILASE_HIS"/>
    <property type="match status" value="1"/>
</dbReference>
<evidence type="ECO:0000313" key="10">
    <source>
        <dbReference type="Proteomes" id="UP000317036"/>
    </source>
</evidence>
<dbReference type="AlphaFoldDB" id="A0A559KDX4"/>
<comment type="similarity">
    <text evidence="1 5 6">Belongs to the peptidase S8 family.</text>
</comment>
<keyword evidence="2 5" id="KW-0645">Protease</keyword>
<dbReference type="InterPro" id="IPR050131">
    <property type="entry name" value="Peptidase_S8_subtilisin-like"/>
</dbReference>
<sequence length="414" mass="44155">MPGHWSWPYRHKLDPDVAKWARWERAATKSAGGKGQHLAVIIQFHRTSRFGRQAEGLRQCLGVLSARRPVGLQMIRSVAVRLPEEGLRRACRLPQVRYIYKDRTKHALLHGATPAIGAAAAQRSGFTGKGIGIAVLDTGVYPHPDLTRPRNRLAAFKDFVQGRVMPYDDNGHGTHCAGDAAGNGLLSKGKYRGPAPEAEVIGVKVLDASGNGSDSMIIRGIQWCLQHRRRYGIRVLSLSFGGPAASSSARDPLCQAVTRAVRKGLVVVTVAGNTGPRRGTITTPGVSPLALTVGAADVHGTTVPSFSGRGPAKGGGTKPDLVAPGVGITSLRAPGSVLDRMLPSARVGRRYFTLSGTSMAAPITAGAAAQLLQRFPKLTPAGVKRALKRHAIRLRRGYGKNVQGSGLLNMRFLR</sequence>
<reference evidence="9 10" key="1">
    <citation type="submission" date="2019-07" db="EMBL/GenBank/DDBJ databases">
        <authorList>
            <person name="Kim J."/>
        </authorList>
    </citation>
    <scope>NUCLEOTIDE SEQUENCE [LARGE SCALE GENOMIC DNA]</scope>
    <source>
        <strain evidence="9 10">JC52</strain>
    </source>
</reference>
<dbReference type="InterPro" id="IPR000209">
    <property type="entry name" value="Peptidase_S8/S53_dom"/>
</dbReference>
<protein>
    <submittedName>
        <fullName evidence="9">S8 family peptidase</fullName>
    </submittedName>
</protein>
<evidence type="ECO:0000256" key="3">
    <source>
        <dbReference type="ARBA" id="ARBA00022801"/>
    </source>
</evidence>
<feature type="region of interest" description="Disordered" evidence="7">
    <location>
        <begin position="302"/>
        <end position="321"/>
    </location>
</feature>
<accession>A0A559KDX4</accession>
<evidence type="ECO:0000256" key="1">
    <source>
        <dbReference type="ARBA" id="ARBA00011073"/>
    </source>
</evidence>
<keyword evidence="3 5" id="KW-0378">Hydrolase</keyword>
<dbReference type="PROSITE" id="PS00136">
    <property type="entry name" value="SUBTILASE_ASP"/>
    <property type="match status" value="1"/>
</dbReference>
<feature type="active site" description="Charge relay system" evidence="5">
    <location>
        <position position="137"/>
    </location>
</feature>
<dbReference type="PANTHER" id="PTHR43806">
    <property type="entry name" value="PEPTIDASE S8"/>
    <property type="match status" value="1"/>
</dbReference>
<dbReference type="PROSITE" id="PS51892">
    <property type="entry name" value="SUBTILASE"/>
    <property type="match status" value="1"/>
</dbReference>